<evidence type="ECO:0000256" key="1">
    <source>
        <dbReference type="SAM" id="Phobius"/>
    </source>
</evidence>
<accession>A0A285ZRU9</accession>
<keyword evidence="1" id="KW-0812">Transmembrane</keyword>
<protein>
    <recommendedName>
        <fullName evidence="4">Phage abortive infection protein</fullName>
    </recommendedName>
</protein>
<evidence type="ECO:0008006" key="4">
    <source>
        <dbReference type="Google" id="ProtNLM"/>
    </source>
</evidence>
<feature type="transmembrane region" description="Helical" evidence="1">
    <location>
        <begin position="42"/>
        <end position="66"/>
    </location>
</feature>
<dbReference type="AlphaFoldDB" id="A0A285ZRU9"/>
<evidence type="ECO:0000313" key="2">
    <source>
        <dbReference type="EMBL" id="SOD12383.1"/>
    </source>
</evidence>
<dbReference type="EMBL" id="OCMT01000001">
    <property type="protein sequence ID" value="SOD12383.1"/>
    <property type="molecule type" value="Genomic_DNA"/>
</dbReference>
<sequence>MNFKHLFLGFLITIFLTIVSLYTLQLPAQAYSFSLGDKTSDIVTSISGIVSPLLTIVSIIFLYLAFNKQLEANKQLKIDGEEQAKLNKIQTQKMDAEYVLMFYERFMKDLDAFIFQKPAGGGANETGHRGFFKFCVYASNYKIDHIKGAPELTYMFYLRDSLILLKEQINQLDSNNPIKKRLENNLRSFFYAVLFYGLRQILVNKDENDPITQELIVFFKVYPS</sequence>
<dbReference type="Proteomes" id="UP000219281">
    <property type="component" value="Unassembled WGS sequence"/>
</dbReference>
<keyword evidence="1" id="KW-0472">Membrane</keyword>
<gene>
    <name evidence="2" type="ORF">SAMN06297358_0638</name>
</gene>
<organism evidence="2 3">
    <name type="scientific">Pedobacter xixiisoli</name>
    <dbReference type="NCBI Taxonomy" id="1476464"/>
    <lineage>
        <taxon>Bacteria</taxon>
        <taxon>Pseudomonadati</taxon>
        <taxon>Bacteroidota</taxon>
        <taxon>Sphingobacteriia</taxon>
        <taxon>Sphingobacteriales</taxon>
        <taxon>Sphingobacteriaceae</taxon>
        <taxon>Pedobacter</taxon>
    </lineage>
</organism>
<keyword evidence="1" id="KW-1133">Transmembrane helix</keyword>
<name>A0A285ZRU9_9SPHI</name>
<proteinExistence type="predicted"/>
<evidence type="ECO:0000313" key="3">
    <source>
        <dbReference type="Proteomes" id="UP000219281"/>
    </source>
</evidence>
<keyword evidence="3" id="KW-1185">Reference proteome</keyword>
<reference evidence="3" key="1">
    <citation type="submission" date="2017-09" db="EMBL/GenBank/DDBJ databases">
        <authorList>
            <person name="Varghese N."/>
            <person name="Submissions S."/>
        </authorList>
    </citation>
    <scope>NUCLEOTIDE SEQUENCE [LARGE SCALE GENOMIC DNA]</scope>
    <source>
        <strain evidence="3">CGMCC 1.12803</strain>
    </source>
</reference>